<dbReference type="AlphaFoldDB" id="A0A1F7RPE6"/>
<proteinExistence type="predicted"/>
<evidence type="ECO:0000313" key="4">
    <source>
        <dbReference type="EMBL" id="OGL43429.1"/>
    </source>
</evidence>
<dbReference type="InterPro" id="IPR051398">
    <property type="entry name" value="Polysacch_Deacetylase"/>
</dbReference>
<dbReference type="Gene3D" id="3.20.20.370">
    <property type="entry name" value="Glycoside hydrolase/deacetylase"/>
    <property type="match status" value="1"/>
</dbReference>
<dbReference type="PANTHER" id="PTHR34216">
    <property type="match status" value="1"/>
</dbReference>
<accession>A0A1F7RPE6</accession>
<dbReference type="PROSITE" id="PS51677">
    <property type="entry name" value="NODB"/>
    <property type="match status" value="1"/>
</dbReference>
<keyword evidence="2" id="KW-0732">Signal</keyword>
<evidence type="ECO:0000313" key="5">
    <source>
        <dbReference type="Proteomes" id="UP000178797"/>
    </source>
</evidence>
<dbReference type="SUPFAM" id="SSF88713">
    <property type="entry name" value="Glycoside hydrolase/deacetylase"/>
    <property type="match status" value="1"/>
</dbReference>
<comment type="caution">
    <text evidence="4">The sequence shown here is derived from an EMBL/GenBank/DDBJ whole genome shotgun (WGS) entry which is preliminary data.</text>
</comment>
<dbReference type="Pfam" id="PF01522">
    <property type="entry name" value="Polysacc_deac_1"/>
    <property type="match status" value="1"/>
</dbReference>
<protein>
    <recommendedName>
        <fullName evidence="3">NodB homology domain-containing protein</fullName>
    </recommendedName>
</protein>
<dbReference type="InterPro" id="IPR011330">
    <property type="entry name" value="Glyco_hydro/deAcase_b/a-brl"/>
</dbReference>
<feature type="domain" description="NodB homology" evidence="3">
    <location>
        <begin position="89"/>
        <end position="331"/>
    </location>
</feature>
<dbReference type="PANTHER" id="PTHR34216:SF3">
    <property type="entry name" value="POLY-BETA-1,6-N-ACETYL-D-GLUCOSAMINE N-DEACETYLASE"/>
    <property type="match status" value="1"/>
</dbReference>
<reference evidence="4 5" key="1">
    <citation type="journal article" date="2016" name="Nat. Commun.">
        <title>Thousands of microbial genomes shed light on interconnected biogeochemical processes in an aquifer system.</title>
        <authorList>
            <person name="Anantharaman K."/>
            <person name="Brown C.T."/>
            <person name="Hug L.A."/>
            <person name="Sharon I."/>
            <person name="Castelle C.J."/>
            <person name="Probst A.J."/>
            <person name="Thomas B.C."/>
            <person name="Singh A."/>
            <person name="Wilkins M.J."/>
            <person name="Karaoz U."/>
            <person name="Brodie E.L."/>
            <person name="Williams K.H."/>
            <person name="Hubbard S.S."/>
            <person name="Banfield J.F."/>
        </authorList>
    </citation>
    <scope>NUCLEOTIDE SEQUENCE [LARGE SCALE GENOMIC DNA]</scope>
</reference>
<dbReference type="Proteomes" id="UP000178797">
    <property type="component" value="Unassembled WGS sequence"/>
</dbReference>
<comment type="subcellular location">
    <subcellularLocation>
        <location evidence="1">Secreted</location>
    </subcellularLocation>
</comment>
<evidence type="ECO:0000256" key="1">
    <source>
        <dbReference type="ARBA" id="ARBA00004613"/>
    </source>
</evidence>
<dbReference type="CDD" id="cd10918">
    <property type="entry name" value="CE4_NodB_like_5s_6s"/>
    <property type="match status" value="1"/>
</dbReference>
<name>A0A1F7RPE6_9BACT</name>
<dbReference type="EMBL" id="MGDE01000230">
    <property type="protein sequence ID" value="OGL43429.1"/>
    <property type="molecule type" value="Genomic_DNA"/>
</dbReference>
<dbReference type="GO" id="GO:0005576">
    <property type="term" value="C:extracellular region"/>
    <property type="evidence" value="ECO:0007669"/>
    <property type="project" value="UniProtKB-SubCell"/>
</dbReference>
<evidence type="ECO:0000259" key="3">
    <source>
        <dbReference type="PROSITE" id="PS51677"/>
    </source>
</evidence>
<dbReference type="GO" id="GO:0005975">
    <property type="term" value="P:carbohydrate metabolic process"/>
    <property type="evidence" value="ECO:0007669"/>
    <property type="project" value="InterPro"/>
</dbReference>
<sequence>MEFIRKSWYPKVLSWIPLDLWHKLLEIDLVLPYYHIISDQDIPHVSGLYKFRSISQFKADMEFFLRFYTPVSLQDVISYLDGVRKLPKRCFLLTFDDGFREIYDIVAPILQSQGMPAVFFLITAAVDNHKLCSPQKKSLLIRAVALHGDSSTMNEASRILTNAGVEGQDLSSRIRGVTYRQRYVLDELEPVLGCDFAAYVSSMQPYLTSEQVTDLILKGFAIGAHSIDHPLYSELSVEEQLIQTKGSLSILSNRYRYECQAFAFPYSDIGITLDFYQSVFADGRLKVTFGTGGMFPHFFPRNLARFTMERTDLAASHIVARQYGRTFFIGH</sequence>
<gene>
    <name evidence="4" type="ORF">A2W05_00355</name>
</gene>
<dbReference type="InterPro" id="IPR002509">
    <property type="entry name" value="NODB_dom"/>
</dbReference>
<evidence type="ECO:0000256" key="2">
    <source>
        <dbReference type="ARBA" id="ARBA00022729"/>
    </source>
</evidence>
<dbReference type="GO" id="GO:0016810">
    <property type="term" value="F:hydrolase activity, acting on carbon-nitrogen (but not peptide) bonds"/>
    <property type="evidence" value="ECO:0007669"/>
    <property type="project" value="InterPro"/>
</dbReference>
<organism evidence="4 5">
    <name type="scientific">Candidatus Schekmanbacteria bacterium RBG_16_38_10</name>
    <dbReference type="NCBI Taxonomy" id="1817879"/>
    <lineage>
        <taxon>Bacteria</taxon>
        <taxon>Candidatus Schekmaniibacteriota</taxon>
    </lineage>
</organism>